<dbReference type="InterPro" id="IPR001075">
    <property type="entry name" value="NIF_FeS_clus_asmbl_NifU_C"/>
</dbReference>
<dbReference type="STRING" id="402676.B6K3N2"/>
<dbReference type="GO" id="GO:0005739">
    <property type="term" value="C:mitochondrion"/>
    <property type="evidence" value="ECO:0000318"/>
    <property type="project" value="GO_Central"/>
</dbReference>
<feature type="region of interest" description="Disordered" evidence="2">
    <location>
        <begin position="164"/>
        <end position="183"/>
    </location>
</feature>
<dbReference type="RefSeq" id="XP_002174382.1">
    <property type="nucleotide sequence ID" value="XM_002174346.1"/>
</dbReference>
<dbReference type="HOGENOM" id="CLU_1475954_0_0_1"/>
<dbReference type="FunFam" id="3.30.300.130:FF:000001">
    <property type="entry name" value="NFU1 iron-sulfur cluster scaffold"/>
    <property type="match status" value="1"/>
</dbReference>
<feature type="domain" description="NIF system FeS cluster assembly NifU C-terminal" evidence="3">
    <location>
        <begin position="76"/>
        <end position="144"/>
    </location>
</feature>
<dbReference type="SUPFAM" id="SSF117916">
    <property type="entry name" value="Fe-S cluster assembly (FSCA) domain-like"/>
    <property type="match status" value="1"/>
</dbReference>
<evidence type="ECO:0000256" key="1">
    <source>
        <dbReference type="ARBA" id="ARBA00006420"/>
    </source>
</evidence>
<name>B6K3N2_SCHJY</name>
<dbReference type="eggNOG" id="KOG2358">
    <property type="taxonomic scope" value="Eukaryota"/>
</dbReference>
<dbReference type="EMBL" id="KE651167">
    <property type="protein sequence ID" value="EEB08089.1"/>
    <property type="molecule type" value="Genomic_DNA"/>
</dbReference>
<dbReference type="PANTHER" id="PTHR11178">
    <property type="entry name" value="IRON-SULFUR CLUSTER SCAFFOLD PROTEIN NFU-RELATED"/>
    <property type="match status" value="1"/>
</dbReference>
<dbReference type="Pfam" id="PF01106">
    <property type="entry name" value="NifU"/>
    <property type="match status" value="1"/>
</dbReference>
<evidence type="ECO:0000256" key="2">
    <source>
        <dbReference type="SAM" id="MobiDB-lite"/>
    </source>
</evidence>
<organism evidence="4 6">
    <name type="scientific">Schizosaccharomyces japonicus (strain yFS275 / FY16936)</name>
    <name type="common">Fission yeast</name>
    <dbReference type="NCBI Taxonomy" id="402676"/>
    <lineage>
        <taxon>Eukaryota</taxon>
        <taxon>Fungi</taxon>
        <taxon>Dikarya</taxon>
        <taxon>Ascomycota</taxon>
        <taxon>Taphrinomycotina</taxon>
        <taxon>Schizosaccharomycetes</taxon>
        <taxon>Schizosaccharomycetales</taxon>
        <taxon>Schizosaccharomycetaceae</taxon>
        <taxon>Schizosaccharomyces</taxon>
    </lineage>
</organism>
<dbReference type="GO" id="GO:0051604">
    <property type="term" value="P:protein maturation"/>
    <property type="evidence" value="ECO:0000318"/>
    <property type="project" value="GO_Central"/>
</dbReference>
<dbReference type="Gene3D" id="3.30.300.130">
    <property type="entry name" value="Fe-S cluster assembly (FSCA)"/>
    <property type="match status" value="1"/>
</dbReference>
<dbReference type="VEuPathDB" id="FungiDB:SJAG_03222"/>
<dbReference type="AlphaFoldDB" id="B6K3N2"/>
<dbReference type="OrthoDB" id="565552at2759"/>
<dbReference type="GO" id="GO:0051539">
    <property type="term" value="F:4 iron, 4 sulfur cluster binding"/>
    <property type="evidence" value="ECO:0000318"/>
    <property type="project" value="GO_Central"/>
</dbReference>
<evidence type="ECO:0000313" key="4">
    <source>
        <dbReference type="EMBL" id="EEB08089.1"/>
    </source>
</evidence>
<dbReference type="PANTHER" id="PTHR11178:SF1">
    <property type="entry name" value="NFU1 IRON-SULFUR CLUSTER SCAFFOLD HOMOLOG, MITOCHONDRIAL"/>
    <property type="match status" value="1"/>
</dbReference>
<evidence type="ECO:0000313" key="6">
    <source>
        <dbReference type="Proteomes" id="UP000001744"/>
    </source>
</evidence>
<keyword evidence="6" id="KW-1185">Reference proteome</keyword>
<dbReference type="GO" id="GO:0005506">
    <property type="term" value="F:iron ion binding"/>
    <property type="evidence" value="ECO:0007669"/>
    <property type="project" value="InterPro"/>
</dbReference>
<comment type="similarity">
    <text evidence="1">Belongs to the NifU family.</text>
</comment>
<dbReference type="InterPro" id="IPR034904">
    <property type="entry name" value="FSCA_dom_sf"/>
</dbReference>
<dbReference type="JaponicusDB" id="SJAG_03222">
    <property type="gene designation" value="nfu1"/>
</dbReference>
<accession>B6K3N2</accession>
<proteinExistence type="inferred from homology"/>
<evidence type="ECO:0000259" key="3">
    <source>
        <dbReference type="Pfam" id="PF01106"/>
    </source>
</evidence>
<dbReference type="GO" id="GO:0016226">
    <property type="term" value="P:iron-sulfur cluster assembly"/>
    <property type="evidence" value="ECO:0007669"/>
    <property type="project" value="InterPro"/>
</dbReference>
<sequence length="183" mass="20794">MFVPDVNILPPEPAVRKKLYHGQQGCRHVLGSFKTGNIQRHHGAPFHGEPVIDGTPFNPSADTQILDSDSETVAMIKELIDSSIRPSIQEDGGDLEYRGFDEQTGTVYLKLRGSCRTCASSEITLKSGIQQMLMHYIPEVKNVEQQIDPEEEVAIEEFEKFEKKLREQKKQPEKENKEKEKTK</sequence>
<dbReference type="GeneID" id="7049130"/>
<protein>
    <submittedName>
        <fullName evidence="4">NifU-like protein</fullName>
    </submittedName>
</protein>
<gene>
    <name evidence="5" type="primary">nfu1</name>
    <name evidence="4" type="ORF">SJAG_03222</name>
</gene>
<dbReference type="Proteomes" id="UP000001744">
    <property type="component" value="Unassembled WGS sequence"/>
</dbReference>
<reference evidence="4 6" key="1">
    <citation type="journal article" date="2011" name="Science">
        <title>Comparative functional genomics of the fission yeasts.</title>
        <authorList>
            <person name="Rhind N."/>
            <person name="Chen Z."/>
            <person name="Yassour M."/>
            <person name="Thompson D.A."/>
            <person name="Haas B.J."/>
            <person name="Habib N."/>
            <person name="Wapinski I."/>
            <person name="Roy S."/>
            <person name="Lin M.F."/>
            <person name="Heiman D.I."/>
            <person name="Young S.K."/>
            <person name="Furuya K."/>
            <person name="Guo Y."/>
            <person name="Pidoux A."/>
            <person name="Chen H.M."/>
            <person name="Robbertse B."/>
            <person name="Goldberg J.M."/>
            <person name="Aoki K."/>
            <person name="Bayne E.H."/>
            <person name="Berlin A.M."/>
            <person name="Desjardins C.A."/>
            <person name="Dobbs E."/>
            <person name="Dukaj L."/>
            <person name="Fan L."/>
            <person name="FitzGerald M.G."/>
            <person name="French C."/>
            <person name="Gujja S."/>
            <person name="Hansen K."/>
            <person name="Keifenheim D."/>
            <person name="Levin J.Z."/>
            <person name="Mosher R.A."/>
            <person name="Mueller C.A."/>
            <person name="Pfiffner J."/>
            <person name="Priest M."/>
            <person name="Russ C."/>
            <person name="Smialowska A."/>
            <person name="Swoboda P."/>
            <person name="Sykes S.M."/>
            <person name="Vaughn M."/>
            <person name="Vengrova S."/>
            <person name="Yoder R."/>
            <person name="Zeng Q."/>
            <person name="Allshire R."/>
            <person name="Baulcombe D."/>
            <person name="Birren B.W."/>
            <person name="Brown W."/>
            <person name="Ekwall K."/>
            <person name="Kellis M."/>
            <person name="Leatherwood J."/>
            <person name="Levin H."/>
            <person name="Margalit H."/>
            <person name="Martienssen R."/>
            <person name="Nieduszynski C.A."/>
            <person name="Spatafora J.W."/>
            <person name="Friedman N."/>
            <person name="Dalgaard J.Z."/>
            <person name="Baumann P."/>
            <person name="Niki H."/>
            <person name="Regev A."/>
            <person name="Nusbaum C."/>
        </authorList>
    </citation>
    <scope>NUCLEOTIDE SEQUENCE [LARGE SCALE GENOMIC DNA]</scope>
    <source>
        <strain evidence="6">yFS275 / FY16936</strain>
    </source>
</reference>
<evidence type="ECO:0000313" key="5">
    <source>
        <dbReference type="JaponicusDB" id="SJAG_03222"/>
    </source>
</evidence>